<keyword evidence="6" id="KW-0732">Signal</keyword>
<keyword evidence="5 8" id="KW-0326">Glycosidase</keyword>
<name>A0A853DB37_9MICO</name>
<evidence type="ECO:0000256" key="3">
    <source>
        <dbReference type="ARBA" id="ARBA00012663"/>
    </source>
</evidence>
<evidence type="ECO:0000256" key="2">
    <source>
        <dbReference type="ARBA" id="ARBA00005336"/>
    </source>
</evidence>
<dbReference type="InterPro" id="IPR001764">
    <property type="entry name" value="Glyco_hydro_3_N"/>
</dbReference>
<evidence type="ECO:0000259" key="7">
    <source>
        <dbReference type="Pfam" id="PF00933"/>
    </source>
</evidence>
<gene>
    <name evidence="8" type="ORF">HNR15_001719</name>
</gene>
<evidence type="ECO:0000256" key="6">
    <source>
        <dbReference type="SAM" id="SignalP"/>
    </source>
</evidence>
<evidence type="ECO:0000313" key="8">
    <source>
        <dbReference type="EMBL" id="NYJ74756.1"/>
    </source>
</evidence>
<dbReference type="RefSeq" id="WP_179480880.1">
    <property type="nucleotide sequence ID" value="NZ_JACCFW010000001.1"/>
</dbReference>
<evidence type="ECO:0000256" key="4">
    <source>
        <dbReference type="ARBA" id="ARBA00022801"/>
    </source>
</evidence>
<dbReference type="SUPFAM" id="SSF51445">
    <property type="entry name" value="(Trans)glycosidases"/>
    <property type="match status" value="1"/>
</dbReference>
<dbReference type="EC" id="3.2.1.52" evidence="3"/>
<dbReference type="Pfam" id="PF00933">
    <property type="entry name" value="Glyco_hydro_3"/>
    <property type="match status" value="1"/>
</dbReference>
<feature type="signal peptide" evidence="6">
    <location>
        <begin position="1"/>
        <end position="28"/>
    </location>
</feature>
<dbReference type="GO" id="GO:0004563">
    <property type="term" value="F:beta-N-acetylhexosaminidase activity"/>
    <property type="evidence" value="ECO:0007669"/>
    <property type="project" value="UniProtKB-EC"/>
</dbReference>
<keyword evidence="4 8" id="KW-0378">Hydrolase</keyword>
<proteinExistence type="inferred from homology"/>
<dbReference type="InterPro" id="IPR017853">
    <property type="entry name" value="GH"/>
</dbReference>
<dbReference type="EMBL" id="JACCFW010000001">
    <property type="protein sequence ID" value="NYJ74756.1"/>
    <property type="molecule type" value="Genomic_DNA"/>
</dbReference>
<keyword evidence="9" id="KW-1185">Reference proteome</keyword>
<sequence>MRRSTTMILAGVASLAAGSGLVAPAAQAARPAATPAATACTALTVLRTETLEQRVGQIFMVGTPATGASSQLLSEISSYHVGNAFLSGRSTSGTATPAHTTAALRARVSKSSTDNVPLFIATDQEGGAVQVLQGSGFSTIPAALTQGSWASSTLQSSATTWARQLAGVGVNLNLAPVADTVPSAAAARNNPPIGVYQREYGYTSYATTAGSTAFLRGMTAGGVGSTTKHFPGLGVVTANTDTSYGVHDRSTSSSSAYLNPFKADIQQGATAVMMSSAIYDKIDPSTLGVFSPKVVGLVRSAGFTGPIMTDDLGNAVQPGRWPAANRALDSLYAGVDMILTVNSSVLPTMYDAVLSRAQTQSYWLQRVNNAAYLVLLGKERRGLLTNSCSS</sequence>
<evidence type="ECO:0000256" key="5">
    <source>
        <dbReference type="ARBA" id="ARBA00023295"/>
    </source>
</evidence>
<feature type="domain" description="Glycoside hydrolase family 3 N-terminal" evidence="7">
    <location>
        <begin position="50"/>
        <end position="371"/>
    </location>
</feature>
<dbReference type="Gene3D" id="3.20.20.300">
    <property type="entry name" value="Glycoside hydrolase, family 3, N-terminal domain"/>
    <property type="match status" value="1"/>
</dbReference>
<accession>A0A853DB37</accession>
<dbReference type="Proteomes" id="UP000571817">
    <property type="component" value="Unassembled WGS sequence"/>
</dbReference>
<dbReference type="GO" id="GO:0005975">
    <property type="term" value="P:carbohydrate metabolic process"/>
    <property type="evidence" value="ECO:0007669"/>
    <property type="project" value="InterPro"/>
</dbReference>
<comment type="similarity">
    <text evidence="2">Belongs to the glycosyl hydrolase 3 family.</text>
</comment>
<dbReference type="PANTHER" id="PTHR30480:SF13">
    <property type="entry name" value="BETA-HEXOSAMINIDASE"/>
    <property type="match status" value="1"/>
</dbReference>
<evidence type="ECO:0000256" key="1">
    <source>
        <dbReference type="ARBA" id="ARBA00001231"/>
    </source>
</evidence>
<organism evidence="8 9">
    <name type="scientific">Allobranchiibius huperziae</name>
    <dbReference type="NCBI Taxonomy" id="1874116"/>
    <lineage>
        <taxon>Bacteria</taxon>
        <taxon>Bacillati</taxon>
        <taxon>Actinomycetota</taxon>
        <taxon>Actinomycetes</taxon>
        <taxon>Micrococcales</taxon>
        <taxon>Dermacoccaceae</taxon>
        <taxon>Allobranchiibius</taxon>
    </lineage>
</organism>
<protein>
    <recommendedName>
        <fullName evidence="3">beta-N-acetylhexosaminidase</fullName>
        <ecNumber evidence="3">3.2.1.52</ecNumber>
    </recommendedName>
</protein>
<dbReference type="AlphaFoldDB" id="A0A853DB37"/>
<comment type="catalytic activity">
    <reaction evidence="1">
        <text>Hydrolysis of terminal non-reducing N-acetyl-D-hexosamine residues in N-acetyl-beta-D-hexosaminides.</text>
        <dbReference type="EC" id="3.2.1.52"/>
    </reaction>
</comment>
<comment type="caution">
    <text evidence="8">The sequence shown here is derived from an EMBL/GenBank/DDBJ whole genome shotgun (WGS) entry which is preliminary data.</text>
</comment>
<feature type="chain" id="PRO_5032378763" description="beta-N-acetylhexosaminidase" evidence="6">
    <location>
        <begin position="29"/>
        <end position="390"/>
    </location>
</feature>
<reference evidence="8 9" key="1">
    <citation type="submission" date="2020-07" db="EMBL/GenBank/DDBJ databases">
        <title>Sequencing the genomes of 1000 actinobacteria strains.</title>
        <authorList>
            <person name="Klenk H.-P."/>
        </authorList>
    </citation>
    <scope>NUCLEOTIDE SEQUENCE [LARGE SCALE GENOMIC DNA]</scope>
    <source>
        <strain evidence="8 9">DSM 29531</strain>
    </source>
</reference>
<dbReference type="InterPro" id="IPR050226">
    <property type="entry name" value="NagZ_Beta-hexosaminidase"/>
</dbReference>
<evidence type="ECO:0000313" key="9">
    <source>
        <dbReference type="Proteomes" id="UP000571817"/>
    </source>
</evidence>
<dbReference type="PANTHER" id="PTHR30480">
    <property type="entry name" value="BETA-HEXOSAMINIDASE-RELATED"/>
    <property type="match status" value="1"/>
</dbReference>
<dbReference type="InterPro" id="IPR036962">
    <property type="entry name" value="Glyco_hydro_3_N_sf"/>
</dbReference>
<dbReference type="GO" id="GO:0009254">
    <property type="term" value="P:peptidoglycan turnover"/>
    <property type="evidence" value="ECO:0007669"/>
    <property type="project" value="TreeGrafter"/>
</dbReference>